<accession>A0A937G2U6</accession>
<dbReference type="PANTHER" id="PTHR43190">
    <property type="entry name" value="N-ACETYL-D-GLUCOSAMINE KINASE"/>
    <property type="match status" value="1"/>
</dbReference>
<evidence type="ECO:0000313" key="2">
    <source>
        <dbReference type="Proteomes" id="UP000614216"/>
    </source>
</evidence>
<keyword evidence="2" id="KW-1185">Reference proteome</keyword>
<dbReference type="Proteomes" id="UP000614216">
    <property type="component" value="Unassembled WGS sequence"/>
</dbReference>
<dbReference type="Gene3D" id="1.10.720.160">
    <property type="match status" value="1"/>
</dbReference>
<dbReference type="EMBL" id="JAEUGD010000067">
    <property type="protein sequence ID" value="MBL6449662.1"/>
    <property type="molecule type" value="Genomic_DNA"/>
</dbReference>
<dbReference type="Gene3D" id="3.30.420.40">
    <property type="match status" value="2"/>
</dbReference>
<organism evidence="1 2">
    <name type="scientific">Fulvivirga marina</name>
    <dbReference type="NCBI Taxonomy" id="2494733"/>
    <lineage>
        <taxon>Bacteria</taxon>
        <taxon>Pseudomonadati</taxon>
        <taxon>Bacteroidota</taxon>
        <taxon>Cytophagia</taxon>
        <taxon>Cytophagales</taxon>
        <taxon>Fulvivirgaceae</taxon>
        <taxon>Fulvivirga</taxon>
    </lineage>
</organism>
<dbReference type="InterPro" id="IPR052519">
    <property type="entry name" value="Euk-type_GlcNAc_Kinase"/>
</dbReference>
<dbReference type="GO" id="GO:0016301">
    <property type="term" value="F:kinase activity"/>
    <property type="evidence" value="ECO:0007669"/>
    <property type="project" value="UniProtKB-KW"/>
</dbReference>
<keyword evidence="1" id="KW-0808">Transferase</keyword>
<dbReference type="InterPro" id="IPR043129">
    <property type="entry name" value="ATPase_NBD"/>
</dbReference>
<proteinExistence type="predicted"/>
<protein>
    <submittedName>
        <fullName evidence="1">N-acetylglucosamine kinase</fullName>
    </submittedName>
</protein>
<keyword evidence="1" id="KW-0418">Kinase</keyword>
<dbReference type="CDD" id="cd24079">
    <property type="entry name" value="ASKHA_NBD_PG1100-like"/>
    <property type="match status" value="1"/>
</dbReference>
<dbReference type="PANTHER" id="PTHR43190:SF3">
    <property type="entry name" value="N-ACETYL-D-GLUCOSAMINE KINASE"/>
    <property type="match status" value="1"/>
</dbReference>
<gene>
    <name evidence="1" type="ORF">JMN32_25355</name>
</gene>
<reference evidence="1" key="1">
    <citation type="submission" date="2021-01" db="EMBL/GenBank/DDBJ databases">
        <title>Fulvivirga kasyanovii gen. nov., sp nov., a novel member of the phylum Bacteroidetes isolated from seawater in a mussel farm.</title>
        <authorList>
            <person name="Zhao L.-H."/>
            <person name="Wang Z.-J."/>
        </authorList>
    </citation>
    <scope>NUCLEOTIDE SEQUENCE</scope>
    <source>
        <strain evidence="1">29W222</strain>
    </source>
</reference>
<evidence type="ECO:0000313" key="1">
    <source>
        <dbReference type="EMBL" id="MBL6449662.1"/>
    </source>
</evidence>
<sequence length="282" mass="31515">MILIADSGASKADWRLIDTDGNIQQFQTLGINPYHQKTETIRNEIMESLKPKISVPVHQLFFYGAGCSSESNIQALKSVFEEAFPNAVVTVDHDLIGAARSLCGYNPGIACILGTGANSCYYDGDNIVSNVPSLGFIMGDEGSGAWLGKKLLGSFIRGELGEELEGKLVKRFDLDRNGILENVYQKPFAARYMAGFSKFIFQNIKHPVLYRLVYQGFELFFEKNVEKYDQFRQLPVHFTGSVAFYYSNILRQVANDRGIAVRNIVESPIAGLTLYHQNSVMR</sequence>
<comment type="caution">
    <text evidence="1">The sequence shown here is derived from an EMBL/GenBank/DDBJ whole genome shotgun (WGS) entry which is preliminary data.</text>
</comment>
<dbReference type="SUPFAM" id="SSF53067">
    <property type="entry name" value="Actin-like ATPase domain"/>
    <property type="match status" value="2"/>
</dbReference>
<dbReference type="RefSeq" id="WP_202859209.1">
    <property type="nucleotide sequence ID" value="NZ_JAEUGD010000067.1"/>
</dbReference>
<name>A0A937G2U6_9BACT</name>
<dbReference type="AlphaFoldDB" id="A0A937G2U6"/>